<dbReference type="PANTHER" id="PTHR12277">
    <property type="entry name" value="ALPHA/BETA HYDROLASE DOMAIN-CONTAINING PROTEIN"/>
    <property type="match status" value="1"/>
</dbReference>
<gene>
    <name evidence="2" type="ORF">PSON_ATCC_30995.1.T0750173</name>
</gene>
<organism evidence="2 3">
    <name type="scientific">Paramecium sonneborni</name>
    <dbReference type="NCBI Taxonomy" id="65129"/>
    <lineage>
        <taxon>Eukaryota</taxon>
        <taxon>Sar</taxon>
        <taxon>Alveolata</taxon>
        <taxon>Ciliophora</taxon>
        <taxon>Intramacronucleata</taxon>
        <taxon>Oligohymenophorea</taxon>
        <taxon>Peniculida</taxon>
        <taxon>Parameciidae</taxon>
        <taxon>Paramecium</taxon>
    </lineage>
</organism>
<comment type="caution">
    <text evidence="2">The sequence shown here is derived from an EMBL/GenBank/DDBJ whole genome shotgun (WGS) entry which is preliminary data.</text>
</comment>
<dbReference type="OrthoDB" id="446723at2759"/>
<dbReference type="AlphaFoldDB" id="A0A8S1PFL1"/>
<proteinExistence type="predicted"/>
<dbReference type="InterPro" id="IPR001375">
    <property type="entry name" value="Peptidase_S9_cat"/>
</dbReference>
<dbReference type="GO" id="GO:0006508">
    <property type="term" value="P:proteolysis"/>
    <property type="evidence" value="ECO:0007669"/>
    <property type="project" value="InterPro"/>
</dbReference>
<evidence type="ECO:0000259" key="1">
    <source>
        <dbReference type="Pfam" id="PF00326"/>
    </source>
</evidence>
<evidence type="ECO:0000313" key="2">
    <source>
        <dbReference type="EMBL" id="CAD8101238.1"/>
    </source>
</evidence>
<dbReference type="EMBL" id="CAJJDN010000075">
    <property type="protein sequence ID" value="CAD8101238.1"/>
    <property type="molecule type" value="Genomic_DNA"/>
</dbReference>
<reference evidence="2" key="1">
    <citation type="submission" date="2021-01" db="EMBL/GenBank/DDBJ databases">
        <authorList>
            <consortium name="Genoscope - CEA"/>
            <person name="William W."/>
        </authorList>
    </citation>
    <scope>NUCLEOTIDE SEQUENCE</scope>
</reference>
<protein>
    <recommendedName>
        <fullName evidence="1">Peptidase S9 prolyl oligopeptidase catalytic domain-containing protein</fullName>
    </recommendedName>
</protein>
<sequence>MIQSLSNLIPNGLVKKYSFRPPNPAQYVFEYRDGKYQFYPIIKGVKKQIFSYYLRIDSYILKNDKLYVPLIHLSGYVQNTKIEASSSKECSFNSKSFQDETEKLTQRRRMLIIFSHANASDLGDVYSFGERISIEYGVDFIAYDYTGYGIGFGQFKISEQQTYEDLQSVLSFAINRLNYSLNQIILWGFSIGSGPATEIATRFGGLAGLILQAPIASIYNWFGDGDYGEQDIYVNYKKIQYVRSNILIIHGDADNIVGHQHSEKLYNKYLQYNGIGKIQLTFVKDAGHNDLQFHIERGLDQLGVQIQNFFKQKGGAFSEKENTLLNLCYIKEHIPGQHIYQCNSLRKFSSQEEIQKNNRKALFSLCTCE</sequence>
<dbReference type="Pfam" id="PF00326">
    <property type="entry name" value="Peptidase_S9"/>
    <property type="match status" value="1"/>
</dbReference>
<feature type="domain" description="Peptidase S9 prolyl oligopeptidase catalytic" evidence="1">
    <location>
        <begin position="159"/>
        <end position="288"/>
    </location>
</feature>
<name>A0A8S1PFL1_9CILI</name>
<accession>A0A8S1PFL1</accession>
<dbReference type="GO" id="GO:0008236">
    <property type="term" value="F:serine-type peptidase activity"/>
    <property type="evidence" value="ECO:0007669"/>
    <property type="project" value="InterPro"/>
</dbReference>
<dbReference type="PANTHER" id="PTHR12277:SF81">
    <property type="entry name" value="PROTEIN ABHD13"/>
    <property type="match status" value="1"/>
</dbReference>
<dbReference type="Proteomes" id="UP000692954">
    <property type="component" value="Unassembled WGS sequence"/>
</dbReference>
<evidence type="ECO:0000313" key="3">
    <source>
        <dbReference type="Proteomes" id="UP000692954"/>
    </source>
</evidence>
<keyword evidence="3" id="KW-1185">Reference proteome</keyword>